<dbReference type="GO" id="GO:0032259">
    <property type="term" value="P:methylation"/>
    <property type="evidence" value="ECO:0007669"/>
    <property type="project" value="UniProtKB-KW"/>
</dbReference>
<organism evidence="5">
    <name type="scientific">Streptomyces sp. SID7499</name>
    <dbReference type="NCBI Taxonomy" id="2706086"/>
    <lineage>
        <taxon>Bacteria</taxon>
        <taxon>Bacillati</taxon>
        <taxon>Actinomycetota</taxon>
        <taxon>Actinomycetes</taxon>
        <taxon>Kitasatosporales</taxon>
        <taxon>Streptomycetaceae</taxon>
        <taxon>Streptomyces</taxon>
    </lineage>
</organism>
<evidence type="ECO:0000256" key="4">
    <source>
        <dbReference type="ARBA" id="ARBA00022747"/>
    </source>
</evidence>
<dbReference type="AlphaFoldDB" id="A0A6G3XL48"/>
<feature type="non-terminal residue" evidence="5">
    <location>
        <position position="1"/>
    </location>
</feature>
<sequence length="88" mass="9373">WKFMGKKTAAYRQVGNAFPPPVAQAVGEQIIAALKAGKEAGVVAAVRQPRSVAGEKDSELLFRLAEISVPEIPKAADRSSDRERAIVG</sequence>
<dbReference type="GO" id="GO:0008168">
    <property type="term" value="F:methyltransferase activity"/>
    <property type="evidence" value="ECO:0007669"/>
    <property type="project" value="UniProtKB-KW"/>
</dbReference>
<keyword evidence="3" id="KW-0949">S-adenosyl-L-methionine</keyword>
<evidence type="ECO:0000313" key="5">
    <source>
        <dbReference type="EMBL" id="NEE18417.1"/>
    </source>
</evidence>
<dbReference type="InterPro" id="IPR029063">
    <property type="entry name" value="SAM-dependent_MTases_sf"/>
</dbReference>
<name>A0A6G3XL48_9ACTN</name>
<accession>A0A6G3XL48</accession>
<comment type="caution">
    <text evidence="5">The sequence shown here is derived from an EMBL/GenBank/DDBJ whole genome shotgun (WGS) entry which is preliminary data.</text>
</comment>
<evidence type="ECO:0000256" key="2">
    <source>
        <dbReference type="ARBA" id="ARBA00022679"/>
    </source>
</evidence>
<keyword evidence="2 5" id="KW-0808">Transferase</keyword>
<reference evidence="5" key="1">
    <citation type="submission" date="2020-01" db="EMBL/GenBank/DDBJ databases">
        <title>Insect and environment-associated Actinomycetes.</title>
        <authorList>
            <person name="Currrie C."/>
            <person name="Chevrette M."/>
            <person name="Carlson C."/>
            <person name="Stubbendieck R."/>
            <person name="Wendt-Pienkowski E."/>
        </authorList>
    </citation>
    <scope>NUCLEOTIDE SEQUENCE</scope>
    <source>
        <strain evidence="5">SID7499</strain>
    </source>
</reference>
<dbReference type="EMBL" id="JAAGMN010007284">
    <property type="protein sequence ID" value="NEE18417.1"/>
    <property type="molecule type" value="Genomic_DNA"/>
</dbReference>
<dbReference type="InterPro" id="IPR031303">
    <property type="entry name" value="C5_meth_CS"/>
</dbReference>
<keyword evidence="1 5" id="KW-0489">Methyltransferase</keyword>
<dbReference type="PROSITE" id="PS00095">
    <property type="entry name" value="C5_MTASE_2"/>
    <property type="match status" value="1"/>
</dbReference>
<dbReference type="Gene3D" id="3.40.50.150">
    <property type="entry name" value="Vaccinia Virus protein VP39"/>
    <property type="match status" value="1"/>
</dbReference>
<dbReference type="InterPro" id="IPR001525">
    <property type="entry name" value="C5_MeTfrase"/>
</dbReference>
<protein>
    <submittedName>
        <fullName evidence="5">DNA cytosine methyltransferase</fullName>
    </submittedName>
</protein>
<proteinExistence type="predicted"/>
<dbReference type="SUPFAM" id="SSF53335">
    <property type="entry name" value="S-adenosyl-L-methionine-dependent methyltransferases"/>
    <property type="match status" value="1"/>
</dbReference>
<evidence type="ECO:0000256" key="1">
    <source>
        <dbReference type="ARBA" id="ARBA00022603"/>
    </source>
</evidence>
<gene>
    <name evidence="5" type="ORF">G3M58_69615</name>
</gene>
<evidence type="ECO:0000256" key="3">
    <source>
        <dbReference type="ARBA" id="ARBA00022691"/>
    </source>
</evidence>
<dbReference type="GO" id="GO:0009307">
    <property type="term" value="P:DNA restriction-modification system"/>
    <property type="evidence" value="ECO:0007669"/>
    <property type="project" value="UniProtKB-KW"/>
</dbReference>
<keyword evidence="4" id="KW-0680">Restriction system</keyword>
<dbReference type="Pfam" id="PF00145">
    <property type="entry name" value="DNA_methylase"/>
    <property type="match status" value="1"/>
</dbReference>